<evidence type="ECO:0000259" key="15">
    <source>
        <dbReference type="Pfam" id="PF01225"/>
    </source>
</evidence>
<dbReference type="PANTHER" id="PTHR43445:SF3">
    <property type="entry name" value="UDP-N-ACETYLMURAMATE--L-ALANINE LIGASE"/>
    <property type="match status" value="1"/>
</dbReference>
<gene>
    <name evidence="18" type="primary">murC1</name>
    <name evidence="14" type="synonym">murC</name>
    <name evidence="19" type="ORF">B9R14_02380</name>
    <name evidence="18" type="ORF">HVS_00520</name>
</gene>
<dbReference type="SUPFAM" id="SSF53623">
    <property type="entry name" value="MurD-like peptide ligases, catalytic domain"/>
    <property type="match status" value="1"/>
</dbReference>
<feature type="domain" description="Mur ligase N-terminal catalytic" evidence="15">
    <location>
        <begin position="14"/>
        <end position="112"/>
    </location>
</feature>
<keyword evidence="4 14" id="KW-0963">Cytoplasm</keyword>
<keyword evidence="8 14" id="KW-0067">ATP-binding</keyword>
<evidence type="ECO:0000256" key="6">
    <source>
        <dbReference type="ARBA" id="ARBA00022618"/>
    </source>
</evidence>
<dbReference type="GO" id="GO:0008360">
    <property type="term" value="P:regulation of cell shape"/>
    <property type="evidence" value="ECO:0007669"/>
    <property type="project" value="UniProtKB-KW"/>
</dbReference>
<dbReference type="GO" id="GO:0009252">
    <property type="term" value="P:peptidoglycan biosynthetic process"/>
    <property type="evidence" value="ECO:0007669"/>
    <property type="project" value="UniProtKB-UniRule"/>
</dbReference>
<reference evidence="18 20" key="1">
    <citation type="submission" date="2017-12" db="EMBL/GenBank/DDBJ databases">
        <title>Complete genome sequence of Herbivorax saccincola GGR1, a novel Cellulosome-producing hydrolytic bacterium in a thermophilic biogas plant, established by Illumina and Nanopore MinION sequencing.</title>
        <authorList>
            <person name="Pechtl A."/>
            <person name="Ruckert C."/>
            <person name="Koeck D.E."/>
            <person name="Maus I."/>
            <person name="Winkler A."/>
            <person name="Kalinowski J."/>
            <person name="Puhler A."/>
            <person name="Schwarz W.W."/>
            <person name="Zverlov V.V."/>
            <person name="Schluter A."/>
            <person name="Liebl W."/>
        </authorList>
    </citation>
    <scope>NUCLEOTIDE SEQUENCE [LARGE SCALE GENOMIC DNA]</scope>
    <source>
        <strain evidence="18">GGR1</strain>
        <strain evidence="20">SR1</strain>
    </source>
</reference>
<evidence type="ECO:0000313" key="19">
    <source>
        <dbReference type="EMBL" id="PQQ65729.1"/>
    </source>
</evidence>
<reference evidence="19 21" key="2">
    <citation type="journal article" date="2018" name="Syst. Appl. Microbiol.">
        <title>Characterization and high-quality draft genome sequence of Herbivorax saccincola A7, an anaerobic, alkaliphilic, thermophilic, cellulolytic, and xylanolytic bacterium.</title>
        <authorList>
            <person name="Aikawa S."/>
            <person name="Baramee S."/>
            <person name="Sermsathanaswadi J."/>
            <person name="Thianheng P."/>
            <person name="Tachaapaikoon C."/>
            <person name="Shikata A."/>
            <person name="Waeonukul R."/>
            <person name="Pason P."/>
            <person name="Ratanakhanokchai K."/>
            <person name="Kosugi A."/>
        </authorList>
    </citation>
    <scope>NUCLEOTIDE SEQUENCE [LARGE SCALE GENOMIC DNA]</scope>
    <source>
        <strain evidence="19 21">A7</strain>
    </source>
</reference>
<evidence type="ECO:0000256" key="5">
    <source>
        <dbReference type="ARBA" id="ARBA00022598"/>
    </source>
</evidence>
<dbReference type="GO" id="GO:0008763">
    <property type="term" value="F:UDP-N-acetylmuramate-L-alanine ligase activity"/>
    <property type="evidence" value="ECO:0007669"/>
    <property type="project" value="UniProtKB-UniRule"/>
</dbReference>
<dbReference type="GO" id="GO:0051301">
    <property type="term" value="P:cell division"/>
    <property type="evidence" value="ECO:0007669"/>
    <property type="project" value="UniProtKB-KW"/>
</dbReference>
<evidence type="ECO:0000256" key="4">
    <source>
        <dbReference type="ARBA" id="ARBA00022490"/>
    </source>
</evidence>
<keyword evidence="6 14" id="KW-0132">Cell division</keyword>
<dbReference type="PANTHER" id="PTHR43445">
    <property type="entry name" value="UDP-N-ACETYLMURAMATE--L-ALANINE LIGASE-RELATED"/>
    <property type="match status" value="1"/>
</dbReference>
<dbReference type="InterPro" id="IPR000713">
    <property type="entry name" value="Mur_ligase_N"/>
</dbReference>
<dbReference type="SUPFAM" id="SSF51984">
    <property type="entry name" value="MurCD N-terminal domain"/>
    <property type="match status" value="1"/>
</dbReference>
<dbReference type="GO" id="GO:0071555">
    <property type="term" value="P:cell wall organization"/>
    <property type="evidence" value="ECO:0007669"/>
    <property type="project" value="UniProtKB-KW"/>
</dbReference>
<evidence type="ECO:0000259" key="17">
    <source>
        <dbReference type="Pfam" id="PF08245"/>
    </source>
</evidence>
<comment type="function">
    <text evidence="14">Cell wall formation.</text>
</comment>
<dbReference type="InterPro" id="IPR050061">
    <property type="entry name" value="MurCDEF_pg_biosynth"/>
</dbReference>
<sequence>MLKSNILNLNNVKHVHFIGIGGVSMSGLAEILLNMGYKVSGSDLNSSCLTSKLTEKGIKVYIGHSEENIKNPDLVVYTAAVKKDNPELLKCELLNIPVIERSVLLGEIMKTFPYSIAVSGTHGKTTTTSMVSMILLECGFDPTIHIGGELNAIGGNTRIGGNKYFVSEACEYVESFLKFYPFLAIVLNIEEDHLDYFKDIEHIKSSFLKFMSLVPEDGYIVANCDDENVTSLLKHINCNKITYGITSNDAMWNAKDIVFDHAGCAAFDVYKNGKKVIDINLKLPGIHNVSNALGAISACHALGCDFKGIKAGLENYTGTHRRFELKGIINDIKVIDDYAHHPSEIKATLKACKNISHRKIWCVFQPHTYSRTKHLLDEFKDAFCDADMVIISDIYSAREVDTGEIHSLQLVDKIKHYNKNVLYIPEFESIVQLLNKHASQGDVIITMGAGNINSVGEMFLRTKKIIAVS</sequence>
<keyword evidence="20" id="KW-1185">Reference proteome</keyword>
<evidence type="ECO:0000259" key="16">
    <source>
        <dbReference type="Pfam" id="PF02875"/>
    </source>
</evidence>
<evidence type="ECO:0000256" key="8">
    <source>
        <dbReference type="ARBA" id="ARBA00022840"/>
    </source>
</evidence>
<keyword evidence="12 14" id="KW-0961">Cell wall biogenesis/degradation</keyword>
<dbReference type="HAMAP" id="MF_00046">
    <property type="entry name" value="MurC"/>
    <property type="match status" value="1"/>
</dbReference>
<dbReference type="Gene3D" id="3.40.1190.10">
    <property type="entry name" value="Mur-like, catalytic domain"/>
    <property type="match status" value="1"/>
</dbReference>
<dbReference type="OrthoDB" id="9804126at2"/>
<feature type="binding site" evidence="14">
    <location>
        <begin position="120"/>
        <end position="126"/>
    </location>
    <ligand>
        <name>ATP</name>
        <dbReference type="ChEBI" id="CHEBI:30616"/>
    </ligand>
</feature>
<dbReference type="EMBL" id="NEMB01000003">
    <property type="protein sequence ID" value="PQQ65729.1"/>
    <property type="molecule type" value="Genomic_DNA"/>
</dbReference>
<keyword evidence="9 14" id="KW-0133">Cell shape</keyword>
<evidence type="ECO:0000256" key="14">
    <source>
        <dbReference type="HAMAP-Rule" id="MF_00046"/>
    </source>
</evidence>
<dbReference type="GO" id="GO:0005737">
    <property type="term" value="C:cytoplasm"/>
    <property type="evidence" value="ECO:0007669"/>
    <property type="project" value="UniProtKB-SubCell"/>
</dbReference>
<evidence type="ECO:0000256" key="2">
    <source>
        <dbReference type="ARBA" id="ARBA00004752"/>
    </source>
</evidence>
<keyword evidence="11 14" id="KW-0131">Cell cycle</keyword>
<comment type="similarity">
    <text evidence="14">Belongs to the MurCDEF family.</text>
</comment>
<dbReference type="Proteomes" id="UP000233534">
    <property type="component" value="Chromosome"/>
</dbReference>
<keyword evidence="10 14" id="KW-0573">Peptidoglycan synthesis</keyword>
<dbReference type="NCBIfam" id="TIGR01082">
    <property type="entry name" value="murC"/>
    <property type="match status" value="1"/>
</dbReference>
<protein>
    <recommendedName>
        <fullName evidence="3 14">UDP-N-acetylmuramate--L-alanine ligase</fullName>
        <ecNumber evidence="3 14">6.3.2.8</ecNumber>
    </recommendedName>
    <alternativeName>
        <fullName evidence="14">UDP-N-acetylmuramoyl-L-alanine synthetase</fullName>
    </alternativeName>
</protein>
<dbReference type="UniPathway" id="UPA00219"/>
<dbReference type="InterPro" id="IPR013221">
    <property type="entry name" value="Mur_ligase_cen"/>
</dbReference>
<accession>A0A2K9E804</accession>
<organism evidence="18 20">
    <name type="scientific">Acetivibrio saccincola</name>
    <dbReference type="NCBI Taxonomy" id="1677857"/>
    <lineage>
        <taxon>Bacteria</taxon>
        <taxon>Bacillati</taxon>
        <taxon>Bacillota</taxon>
        <taxon>Clostridia</taxon>
        <taxon>Eubacteriales</taxon>
        <taxon>Oscillospiraceae</taxon>
        <taxon>Acetivibrio</taxon>
    </lineage>
</organism>
<evidence type="ECO:0000256" key="12">
    <source>
        <dbReference type="ARBA" id="ARBA00023316"/>
    </source>
</evidence>
<dbReference type="KEGG" id="hsc:HVS_00520"/>
<evidence type="ECO:0000256" key="3">
    <source>
        <dbReference type="ARBA" id="ARBA00012211"/>
    </source>
</evidence>
<proteinExistence type="inferred from homology"/>
<dbReference type="Proteomes" id="UP000239720">
    <property type="component" value="Unassembled WGS sequence"/>
</dbReference>
<dbReference type="InterPro" id="IPR036565">
    <property type="entry name" value="Mur-like_cat_sf"/>
</dbReference>
<evidence type="ECO:0000256" key="11">
    <source>
        <dbReference type="ARBA" id="ARBA00023306"/>
    </source>
</evidence>
<dbReference type="Pfam" id="PF01225">
    <property type="entry name" value="Mur_ligase"/>
    <property type="match status" value="1"/>
</dbReference>
<name>A0A2K9E804_9FIRM</name>
<evidence type="ECO:0000313" key="18">
    <source>
        <dbReference type="EMBL" id="AUG56084.1"/>
    </source>
</evidence>
<dbReference type="RefSeq" id="WP_101298529.1">
    <property type="nucleotide sequence ID" value="NZ_CP025197.1"/>
</dbReference>
<evidence type="ECO:0000256" key="1">
    <source>
        <dbReference type="ARBA" id="ARBA00004496"/>
    </source>
</evidence>
<dbReference type="SUPFAM" id="SSF53244">
    <property type="entry name" value="MurD-like peptide ligases, peptide-binding domain"/>
    <property type="match status" value="1"/>
</dbReference>
<dbReference type="Pfam" id="PF02875">
    <property type="entry name" value="Mur_ligase_C"/>
    <property type="match status" value="1"/>
</dbReference>
<dbReference type="EC" id="6.3.2.8" evidence="3 14"/>
<feature type="domain" description="Mur ligase central" evidence="17">
    <location>
        <begin position="118"/>
        <end position="298"/>
    </location>
</feature>
<keyword evidence="7 14" id="KW-0547">Nucleotide-binding</keyword>
<evidence type="ECO:0000313" key="21">
    <source>
        <dbReference type="Proteomes" id="UP000239720"/>
    </source>
</evidence>
<comment type="pathway">
    <text evidence="2 14">Cell wall biogenesis; peptidoglycan biosynthesis.</text>
</comment>
<evidence type="ECO:0000256" key="13">
    <source>
        <dbReference type="ARBA" id="ARBA00047833"/>
    </source>
</evidence>
<dbReference type="EMBL" id="CP025197">
    <property type="protein sequence ID" value="AUG56084.1"/>
    <property type="molecule type" value="Genomic_DNA"/>
</dbReference>
<evidence type="ECO:0000256" key="10">
    <source>
        <dbReference type="ARBA" id="ARBA00022984"/>
    </source>
</evidence>
<dbReference type="GO" id="GO:0005524">
    <property type="term" value="F:ATP binding"/>
    <property type="evidence" value="ECO:0007669"/>
    <property type="project" value="UniProtKB-UniRule"/>
</dbReference>
<dbReference type="InterPro" id="IPR004101">
    <property type="entry name" value="Mur_ligase_C"/>
</dbReference>
<evidence type="ECO:0000256" key="7">
    <source>
        <dbReference type="ARBA" id="ARBA00022741"/>
    </source>
</evidence>
<dbReference type="Gene3D" id="3.40.50.720">
    <property type="entry name" value="NAD(P)-binding Rossmann-like Domain"/>
    <property type="match status" value="1"/>
</dbReference>
<dbReference type="InterPro" id="IPR005758">
    <property type="entry name" value="UDP-N-AcMur_Ala_ligase_MurC"/>
</dbReference>
<comment type="catalytic activity">
    <reaction evidence="13 14">
        <text>UDP-N-acetyl-alpha-D-muramate + L-alanine + ATP = UDP-N-acetyl-alpha-D-muramoyl-L-alanine + ADP + phosphate + H(+)</text>
        <dbReference type="Rhea" id="RHEA:23372"/>
        <dbReference type="ChEBI" id="CHEBI:15378"/>
        <dbReference type="ChEBI" id="CHEBI:30616"/>
        <dbReference type="ChEBI" id="CHEBI:43474"/>
        <dbReference type="ChEBI" id="CHEBI:57972"/>
        <dbReference type="ChEBI" id="CHEBI:70757"/>
        <dbReference type="ChEBI" id="CHEBI:83898"/>
        <dbReference type="ChEBI" id="CHEBI:456216"/>
        <dbReference type="EC" id="6.3.2.8"/>
    </reaction>
</comment>
<comment type="subcellular location">
    <subcellularLocation>
        <location evidence="1 14">Cytoplasm</location>
    </subcellularLocation>
</comment>
<feature type="domain" description="Mur ligase C-terminal" evidence="16">
    <location>
        <begin position="321"/>
        <end position="450"/>
    </location>
</feature>
<dbReference type="Gene3D" id="3.90.190.20">
    <property type="entry name" value="Mur ligase, C-terminal domain"/>
    <property type="match status" value="1"/>
</dbReference>
<dbReference type="AlphaFoldDB" id="A0A2K9E804"/>
<evidence type="ECO:0000313" key="20">
    <source>
        <dbReference type="Proteomes" id="UP000233534"/>
    </source>
</evidence>
<dbReference type="Pfam" id="PF08245">
    <property type="entry name" value="Mur_ligase_M"/>
    <property type="match status" value="1"/>
</dbReference>
<keyword evidence="5 14" id="KW-0436">Ligase</keyword>
<dbReference type="InterPro" id="IPR036615">
    <property type="entry name" value="Mur_ligase_C_dom_sf"/>
</dbReference>
<evidence type="ECO:0000256" key="9">
    <source>
        <dbReference type="ARBA" id="ARBA00022960"/>
    </source>
</evidence>